<proteinExistence type="predicted"/>
<dbReference type="AlphaFoldDB" id="B1MA68"/>
<dbReference type="OrthoDB" id="4315389at2"/>
<organism evidence="1 2">
    <name type="scientific">Methylobacterium radiotolerans (strain ATCC 27329 / DSM 1819 / JCM 2831 / NBRC 15690 / NCIMB 10815 / 0-1)</name>
    <dbReference type="NCBI Taxonomy" id="426355"/>
    <lineage>
        <taxon>Bacteria</taxon>
        <taxon>Pseudomonadati</taxon>
        <taxon>Pseudomonadota</taxon>
        <taxon>Alphaproteobacteria</taxon>
        <taxon>Hyphomicrobiales</taxon>
        <taxon>Methylobacteriaceae</taxon>
        <taxon>Methylobacterium</taxon>
    </lineage>
</organism>
<sequence>MILSAIAATLKRRARAGFRGRHYEAAFIVQAVSWYLRYPLSYRDIEGLFREHGSEAVAHEQAGVLLDGLRAEGL</sequence>
<protein>
    <recommendedName>
        <fullName evidence="3">IS6 family transposase</fullName>
    </recommendedName>
</protein>
<name>B1MA68_METRJ</name>
<dbReference type="KEGG" id="mrd:Mrad2831_6479"/>
<dbReference type="EMBL" id="CP001007">
    <property type="protein sequence ID" value="ACB28393.1"/>
    <property type="molecule type" value="Genomic_DNA"/>
</dbReference>
<evidence type="ECO:0000313" key="2">
    <source>
        <dbReference type="Proteomes" id="UP000006589"/>
    </source>
</evidence>
<evidence type="ECO:0008006" key="3">
    <source>
        <dbReference type="Google" id="ProtNLM"/>
    </source>
</evidence>
<geneLocation type="plasmid" evidence="1 2">
    <name>pMRAD06</name>
</geneLocation>
<accession>B1MA68</accession>
<dbReference type="HOGENOM" id="CLU_067322_4_3_5"/>
<gene>
    <name evidence="1" type="ordered locus">Mrad2831_6479</name>
</gene>
<reference evidence="1 2" key="1">
    <citation type="submission" date="2008-03" db="EMBL/GenBank/DDBJ databases">
        <title>Complete sequence of plasmid6 of Methylobacterium radiotolerans JCM 2831.</title>
        <authorList>
            <consortium name="US DOE Joint Genome Institute"/>
            <person name="Copeland A."/>
            <person name="Lucas S."/>
            <person name="Lapidus A."/>
            <person name="Glavina del Rio T."/>
            <person name="Dalin E."/>
            <person name="Tice H."/>
            <person name="Bruce D."/>
            <person name="Goodwin L."/>
            <person name="Pitluck S."/>
            <person name="Kiss H."/>
            <person name="Brettin T."/>
            <person name="Detter J.C."/>
            <person name="Han C."/>
            <person name="Kuske C.R."/>
            <person name="Schmutz J."/>
            <person name="Larimer F."/>
            <person name="Land M."/>
            <person name="Hauser L."/>
            <person name="Kyrpides N."/>
            <person name="Mikhailova N."/>
            <person name="Marx C.J."/>
            <person name="Richardson P."/>
        </authorList>
    </citation>
    <scope>NUCLEOTIDE SEQUENCE [LARGE SCALE GENOMIC DNA]</scope>
    <source>
        <strain evidence="2">ATCC 27329 / DSM 1819 / JCM 2831 / NBRC 15690 / NCIMB 10815 / 0-1</strain>
        <plasmid evidence="2">Plasmid pMRAD06</plasmid>
    </source>
</reference>
<evidence type="ECO:0000313" key="1">
    <source>
        <dbReference type="EMBL" id="ACB28393.1"/>
    </source>
</evidence>
<dbReference type="Proteomes" id="UP000006589">
    <property type="component" value="Plasmid pMRAD06"/>
</dbReference>
<keyword evidence="1" id="KW-0614">Plasmid</keyword>